<evidence type="ECO:0000313" key="2">
    <source>
        <dbReference type="EMBL" id="OGG24502.1"/>
    </source>
</evidence>
<dbReference type="InterPro" id="IPR029044">
    <property type="entry name" value="Nucleotide-diphossugar_trans"/>
</dbReference>
<evidence type="ECO:0000259" key="1">
    <source>
        <dbReference type="Pfam" id="PF00535"/>
    </source>
</evidence>
<gene>
    <name evidence="2" type="ORF">A3A79_04945</name>
</gene>
<dbReference type="AlphaFoldDB" id="A0A1F6AJ53"/>
<dbReference type="GO" id="GO:0006487">
    <property type="term" value="P:protein N-linked glycosylation"/>
    <property type="evidence" value="ECO:0007669"/>
    <property type="project" value="TreeGrafter"/>
</dbReference>
<dbReference type="InterPro" id="IPR001173">
    <property type="entry name" value="Glyco_trans_2-like"/>
</dbReference>
<dbReference type="SUPFAM" id="SSF53448">
    <property type="entry name" value="Nucleotide-diphospho-sugar transferases"/>
    <property type="match status" value="1"/>
</dbReference>
<comment type="caution">
    <text evidence="2">The sequence shown here is derived from an EMBL/GenBank/DDBJ whole genome shotgun (WGS) entry which is preliminary data.</text>
</comment>
<dbReference type="Proteomes" id="UP000178759">
    <property type="component" value="Unassembled WGS sequence"/>
</dbReference>
<dbReference type="EMBL" id="MFJV01000001">
    <property type="protein sequence ID" value="OGG24502.1"/>
    <property type="molecule type" value="Genomic_DNA"/>
</dbReference>
<protein>
    <recommendedName>
        <fullName evidence="1">Glycosyltransferase 2-like domain-containing protein</fullName>
    </recommendedName>
</protein>
<dbReference type="Gene3D" id="3.90.550.10">
    <property type="entry name" value="Spore Coat Polysaccharide Biosynthesis Protein SpsA, Chain A"/>
    <property type="match status" value="1"/>
</dbReference>
<feature type="domain" description="Glycosyltransferase 2-like" evidence="1">
    <location>
        <begin position="9"/>
        <end position="117"/>
    </location>
</feature>
<organism evidence="2 3">
    <name type="scientific">Candidatus Gottesmanbacteria bacterium RIFCSPLOWO2_01_FULL_43_11b</name>
    <dbReference type="NCBI Taxonomy" id="1798392"/>
    <lineage>
        <taxon>Bacteria</taxon>
        <taxon>Candidatus Gottesmaniibacteriota</taxon>
    </lineage>
</organism>
<accession>A0A1F6AJ53</accession>
<reference evidence="2 3" key="1">
    <citation type="journal article" date="2016" name="Nat. Commun.">
        <title>Thousands of microbial genomes shed light on interconnected biogeochemical processes in an aquifer system.</title>
        <authorList>
            <person name="Anantharaman K."/>
            <person name="Brown C.T."/>
            <person name="Hug L.A."/>
            <person name="Sharon I."/>
            <person name="Castelle C.J."/>
            <person name="Probst A.J."/>
            <person name="Thomas B.C."/>
            <person name="Singh A."/>
            <person name="Wilkins M.J."/>
            <person name="Karaoz U."/>
            <person name="Brodie E.L."/>
            <person name="Williams K.H."/>
            <person name="Hubbard S.S."/>
            <person name="Banfield J.F."/>
        </authorList>
    </citation>
    <scope>NUCLEOTIDE SEQUENCE [LARGE SCALE GENOMIC DNA]</scope>
</reference>
<dbReference type="Pfam" id="PF00535">
    <property type="entry name" value="Glycos_transf_2"/>
    <property type="match status" value="1"/>
</dbReference>
<proteinExistence type="predicted"/>
<sequence length="243" mass="28465">MWHGKKVAVIFPTFREKKSIKSVIREFDRSGYVDELIVVDNNAEEGTVEEVKKTRAKIVYEKRQGYGHAIRKGLSSTYADLLIVAEPDGTFDGNDIIKLLSYSDDFDLVLGSRTHVSLIHKGSDMTSVKQILAIWLAKMATWLFFCPLLTDLGCTLRLTHRTAWRRIEKEVRGGDWIFSIKWILVAVMRKVHYIQIPVNFRARVGTSSFVGTFIKKAIWGMNEFFYIWYLWFRFQYEKYYRTH</sequence>
<dbReference type="CDD" id="cd04179">
    <property type="entry name" value="DPM_DPG-synthase_like"/>
    <property type="match status" value="1"/>
</dbReference>
<dbReference type="PANTHER" id="PTHR10859:SF91">
    <property type="entry name" value="DOLICHYL-PHOSPHATE BETA-GLUCOSYLTRANSFERASE"/>
    <property type="match status" value="1"/>
</dbReference>
<evidence type="ECO:0000313" key="3">
    <source>
        <dbReference type="Proteomes" id="UP000178759"/>
    </source>
</evidence>
<dbReference type="PANTHER" id="PTHR10859">
    <property type="entry name" value="GLYCOSYL TRANSFERASE"/>
    <property type="match status" value="1"/>
</dbReference>
<name>A0A1F6AJ53_9BACT</name>
<dbReference type="STRING" id="1798392.A3A79_04945"/>